<organism evidence="1">
    <name type="scientific">Planktothricoides sp. SpSt-374</name>
    <dbReference type="NCBI Taxonomy" id="2282167"/>
    <lineage>
        <taxon>Bacteria</taxon>
        <taxon>Bacillati</taxon>
        <taxon>Cyanobacteriota</taxon>
        <taxon>Cyanophyceae</taxon>
        <taxon>Oscillatoriophycideae</taxon>
        <taxon>Oscillatoriales</taxon>
        <taxon>Oscillatoriaceae</taxon>
        <taxon>Planktothricoides</taxon>
    </lineage>
</organism>
<gene>
    <name evidence="1" type="ORF">ENR15_00560</name>
</gene>
<dbReference type="EMBL" id="DSPX01000003">
    <property type="protein sequence ID" value="HGF99191.1"/>
    <property type="molecule type" value="Genomic_DNA"/>
</dbReference>
<accession>A0A7C3VE86</accession>
<comment type="caution">
    <text evidence="1">The sequence shown here is derived from an EMBL/GenBank/DDBJ whole genome shotgun (WGS) entry which is preliminary data.</text>
</comment>
<name>A0A7C3VE86_9CYAN</name>
<sequence>MSANEQARSLMMRHHHMVKNRQQSMLARSAAEVGVDPADYWTNIQGKPRSEFLGSYDRSNATMS</sequence>
<evidence type="ECO:0000313" key="1">
    <source>
        <dbReference type="EMBL" id="HGF99191.1"/>
    </source>
</evidence>
<dbReference type="AlphaFoldDB" id="A0A7C3VE86"/>
<proteinExistence type="predicted"/>
<protein>
    <submittedName>
        <fullName evidence="1">Uncharacterized protein</fullName>
    </submittedName>
</protein>
<reference evidence="1" key="1">
    <citation type="journal article" date="2020" name="mSystems">
        <title>Genome- and Community-Level Interaction Insights into Carbon Utilization and Element Cycling Functions of Hydrothermarchaeota in Hydrothermal Sediment.</title>
        <authorList>
            <person name="Zhou Z."/>
            <person name="Liu Y."/>
            <person name="Xu W."/>
            <person name="Pan J."/>
            <person name="Luo Z.H."/>
            <person name="Li M."/>
        </authorList>
    </citation>
    <scope>NUCLEOTIDE SEQUENCE [LARGE SCALE GENOMIC DNA]</scope>
    <source>
        <strain evidence="1">SpSt-374</strain>
    </source>
</reference>